<evidence type="ECO:0000313" key="2">
    <source>
        <dbReference type="EMBL" id="RFD25437.1"/>
    </source>
</evidence>
<comment type="caution">
    <text evidence="2">The sequence shown here is derived from an EMBL/GenBank/DDBJ whole genome shotgun (WGS) entry which is preliminary data.</text>
</comment>
<keyword evidence="1" id="KW-1133">Transmembrane helix</keyword>
<evidence type="ECO:0000256" key="1">
    <source>
        <dbReference type="SAM" id="Phobius"/>
    </source>
</evidence>
<dbReference type="Proteomes" id="UP000258522">
    <property type="component" value="Unassembled WGS sequence"/>
</dbReference>
<proteinExistence type="predicted"/>
<sequence length="60" mass="6669">MNGLLWALAHLSLLVLMCIWNVGMYLKFGLLPIPALTCAAEFRRTTISSVTDGAKKNKYL</sequence>
<protein>
    <submittedName>
        <fullName evidence="2">Uncharacterized protein</fullName>
    </submittedName>
</protein>
<dbReference type="AlphaFoldDB" id="A0A3E1HG92"/>
<evidence type="ECO:0000313" key="3">
    <source>
        <dbReference type="Proteomes" id="UP000258522"/>
    </source>
</evidence>
<keyword evidence="1" id="KW-0812">Transmembrane</keyword>
<accession>A0A3E1HG92</accession>
<keyword evidence="1" id="KW-0472">Membrane</keyword>
<name>A0A3E1HG92_9MYCO</name>
<organism evidence="2 3">
    <name type="scientific">Mycobacterium uberis</name>
    <dbReference type="NCBI Taxonomy" id="2162698"/>
    <lineage>
        <taxon>Bacteria</taxon>
        <taxon>Bacillati</taxon>
        <taxon>Actinomycetota</taxon>
        <taxon>Actinomycetes</taxon>
        <taxon>Mycobacteriales</taxon>
        <taxon>Mycobacteriaceae</taxon>
        <taxon>Mycobacterium</taxon>
    </lineage>
</organism>
<feature type="transmembrane region" description="Helical" evidence="1">
    <location>
        <begin position="6"/>
        <end position="26"/>
    </location>
</feature>
<reference evidence="2 3" key="1">
    <citation type="submission" date="2018-07" db="EMBL/GenBank/DDBJ databases">
        <title>Whole genome sequence of Mycobacterium uberis.</title>
        <authorList>
            <person name="Benjak A."/>
        </authorList>
    </citation>
    <scope>NUCLEOTIDE SEQUENCE [LARGE SCALE GENOMIC DNA]</scope>
    <source>
        <strain evidence="2 3">Jura</strain>
    </source>
</reference>
<keyword evidence="3" id="KW-1185">Reference proteome</keyword>
<gene>
    <name evidence="2" type="ORF">MUBE_10225</name>
</gene>
<dbReference type="EMBL" id="QAYL01000015">
    <property type="protein sequence ID" value="RFD25437.1"/>
    <property type="molecule type" value="Genomic_DNA"/>
</dbReference>